<dbReference type="Proteomes" id="UP000053268">
    <property type="component" value="Unassembled WGS sequence"/>
</dbReference>
<dbReference type="GO" id="GO:0051015">
    <property type="term" value="F:actin filament binding"/>
    <property type="evidence" value="ECO:0007669"/>
    <property type="project" value="InterPro"/>
</dbReference>
<organism evidence="3 4">
    <name type="scientific">Papilio xuthus</name>
    <name type="common">Asian swallowtail butterfly</name>
    <dbReference type="NCBI Taxonomy" id="66420"/>
    <lineage>
        <taxon>Eukaryota</taxon>
        <taxon>Metazoa</taxon>
        <taxon>Ecdysozoa</taxon>
        <taxon>Arthropoda</taxon>
        <taxon>Hexapoda</taxon>
        <taxon>Insecta</taxon>
        <taxon>Pterygota</taxon>
        <taxon>Neoptera</taxon>
        <taxon>Endopterygota</taxon>
        <taxon>Lepidoptera</taxon>
        <taxon>Glossata</taxon>
        <taxon>Ditrysia</taxon>
        <taxon>Papilionoidea</taxon>
        <taxon>Papilionidae</taxon>
        <taxon>Papilioninae</taxon>
        <taxon>Papilio</taxon>
    </lineage>
</organism>
<evidence type="ECO:0000313" key="4">
    <source>
        <dbReference type="Proteomes" id="UP000053268"/>
    </source>
</evidence>
<dbReference type="SUPFAM" id="SSF55753">
    <property type="entry name" value="Actin depolymerizing proteins"/>
    <property type="match status" value="2"/>
</dbReference>
<dbReference type="GO" id="GO:0051014">
    <property type="term" value="P:actin filament severing"/>
    <property type="evidence" value="ECO:0007669"/>
    <property type="project" value="TreeGrafter"/>
</dbReference>
<dbReference type="Gene3D" id="3.40.20.10">
    <property type="entry name" value="Severin"/>
    <property type="match status" value="2"/>
</dbReference>
<dbReference type="PRINTS" id="PR00597">
    <property type="entry name" value="GELSOLIN"/>
</dbReference>
<gene>
    <name evidence="3" type="ORF">RR46_00344</name>
</gene>
<keyword evidence="4" id="KW-1185">Reference proteome</keyword>
<protein>
    <submittedName>
        <fullName evidence="3">Gelsolin</fullName>
    </submittedName>
</protein>
<sequence length="212" mass="23595">MDHPAFAEAGSGAGIEVWTIEQFEPVPIEKKMYGKFFNGDSYIVLKTTGEDTLSYDAHFWLGSNTTQDKKGSAAIWTITLDDMLGGRAVHHREVQGHESSQFLGYFQPAIRYLEGGNESGFNNVETNAGAEKRLLRLSGCDNMRIEEVPAEATSLTKDHCFILEVDHDIFVLMPEGAKATQRRKIISVANTLRDDYHNGRATIEIIGKLTVK</sequence>
<dbReference type="GO" id="GO:0008154">
    <property type="term" value="P:actin polymerization or depolymerization"/>
    <property type="evidence" value="ECO:0007669"/>
    <property type="project" value="TreeGrafter"/>
</dbReference>
<name>A0A0N1IN16_PAPXU</name>
<feature type="domain" description="Gelsolin-like" evidence="2">
    <location>
        <begin position="24"/>
        <end position="103"/>
    </location>
</feature>
<dbReference type="InterPro" id="IPR007123">
    <property type="entry name" value="Gelsolin-like_dom"/>
</dbReference>
<accession>A0A0N1IN16</accession>
<keyword evidence="1" id="KW-0677">Repeat</keyword>
<reference evidence="3 4" key="1">
    <citation type="journal article" date="2015" name="Nat. Commun.">
        <title>Outbred genome sequencing and CRISPR/Cas9 gene editing in butterflies.</title>
        <authorList>
            <person name="Li X."/>
            <person name="Fan D."/>
            <person name="Zhang W."/>
            <person name="Liu G."/>
            <person name="Zhang L."/>
            <person name="Zhao L."/>
            <person name="Fang X."/>
            <person name="Chen L."/>
            <person name="Dong Y."/>
            <person name="Chen Y."/>
            <person name="Ding Y."/>
            <person name="Zhao R."/>
            <person name="Feng M."/>
            <person name="Zhu Y."/>
            <person name="Feng Y."/>
            <person name="Jiang X."/>
            <person name="Zhu D."/>
            <person name="Xiang H."/>
            <person name="Feng X."/>
            <person name="Li S."/>
            <person name="Wang J."/>
            <person name="Zhang G."/>
            <person name="Kronforst M.R."/>
            <person name="Wang W."/>
        </authorList>
    </citation>
    <scope>NUCLEOTIDE SEQUENCE [LARGE SCALE GENOMIC DNA]</scope>
    <source>
        <strain evidence="3">Ya'a_city_454_Px</strain>
        <tissue evidence="3">Whole body</tissue>
    </source>
</reference>
<dbReference type="PANTHER" id="PTHR11977">
    <property type="entry name" value="VILLIN"/>
    <property type="match status" value="1"/>
</dbReference>
<evidence type="ECO:0000256" key="1">
    <source>
        <dbReference type="ARBA" id="ARBA00022737"/>
    </source>
</evidence>
<dbReference type="InterPro" id="IPR029006">
    <property type="entry name" value="ADF-H/Gelsolin-like_dom_sf"/>
</dbReference>
<dbReference type="GO" id="GO:0051016">
    <property type="term" value="P:barbed-end actin filament capping"/>
    <property type="evidence" value="ECO:0007669"/>
    <property type="project" value="TreeGrafter"/>
</dbReference>
<dbReference type="PANTHER" id="PTHR11977:SF123">
    <property type="entry name" value="GELSOLIN"/>
    <property type="match status" value="1"/>
</dbReference>
<dbReference type="Pfam" id="PF00626">
    <property type="entry name" value="Gelsolin"/>
    <property type="match status" value="1"/>
</dbReference>
<dbReference type="SMART" id="SM00262">
    <property type="entry name" value="GEL"/>
    <property type="match status" value="2"/>
</dbReference>
<dbReference type="GO" id="GO:0005546">
    <property type="term" value="F:phosphatidylinositol-4,5-bisphosphate binding"/>
    <property type="evidence" value="ECO:0007669"/>
    <property type="project" value="TreeGrafter"/>
</dbReference>
<dbReference type="GO" id="GO:0005737">
    <property type="term" value="C:cytoplasm"/>
    <property type="evidence" value="ECO:0007669"/>
    <property type="project" value="TreeGrafter"/>
</dbReference>
<dbReference type="InterPro" id="IPR007122">
    <property type="entry name" value="Villin/Gelsolin"/>
</dbReference>
<dbReference type="AlphaFoldDB" id="A0A0N1IN16"/>
<dbReference type="CDD" id="cd11290">
    <property type="entry name" value="gelsolin_S1_like"/>
    <property type="match status" value="1"/>
</dbReference>
<evidence type="ECO:0000313" key="3">
    <source>
        <dbReference type="EMBL" id="KPJ04551.1"/>
    </source>
</evidence>
<evidence type="ECO:0000259" key="2">
    <source>
        <dbReference type="Pfam" id="PF00626"/>
    </source>
</evidence>
<dbReference type="FunFam" id="3.40.20.10:FF:000002">
    <property type="entry name" value="Gelsolin"/>
    <property type="match status" value="1"/>
</dbReference>
<dbReference type="STRING" id="66420.A0A0N1IN16"/>
<dbReference type="GO" id="GO:0015629">
    <property type="term" value="C:actin cytoskeleton"/>
    <property type="evidence" value="ECO:0007669"/>
    <property type="project" value="TreeGrafter"/>
</dbReference>
<dbReference type="EMBL" id="KQ458936">
    <property type="protein sequence ID" value="KPJ04551.1"/>
    <property type="molecule type" value="Genomic_DNA"/>
</dbReference>
<proteinExistence type="predicted"/>